<dbReference type="GO" id="GO:0046872">
    <property type="term" value="F:metal ion binding"/>
    <property type="evidence" value="ECO:0007669"/>
    <property type="project" value="UniProtKB-KW"/>
</dbReference>
<evidence type="ECO:0000313" key="6">
    <source>
        <dbReference type="EMBL" id="SSA46559.1"/>
    </source>
</evidence>
<dbReference type="EMBL" id="UETC01000005">
    <property type="protein sequence ID" value="SSA46559.1"/>
    <property type="molecule type" value="Genomic_DNA"/>
</dbReference>
<protein>
    <submittedName>
        <fullName evidence="6">Peptidase dimerisation domain-containing protein</fullName>
    </submittedName>
    <submittedName>
        <fullName evidence="5">Peptidase-like protein</fullName>
    </submittedName>
</protein>
<dbReference type="GO" id="GO:0006508">
    <property type="term" value="P:proteolysis"/>
    <property type="evidence" value="ECO:0007669"/>
    <property type="project" value="UniProtKB-KW"/>
</dbReference>
<dbReference type="PANTHER" id="PTHR43270:SF12">
    <property type="entry name" value="SUCCINYL-DIAMINOPIMELATE DESUCCINYLASE"/>
    <property type="match status" value="1"/>
</dbReference>
<dbReference type="EMBL" id="QGDJ01000005">
    <property type="protein sequence ID" value="PWJ18036.1"/>
    <property type="molecule type" value="Genomic_DNA"/>
</dbReference>
<dbReference type="Proteomes" id="UP000251571">
    <property type="component" value="Unassembled WGS sequence"/>
</dbReference>
<keyword evidence="2" id="KW-0479">Metal-binding</keyword>
<accession>A0A2Y9AWU5</accession>
<keyword evidence="3" id="KW-0378">Hydrolase</keyword>
<dbReference type="AlphaFoldDB" id="A0A2Y9AWU5"/>
<keyword evidence="1" id="KW-0645">Protease</keyword>
<gene>
    <name evidence="5" type="ORF">BCF38_10523</name>
    <name evidence="6" type="ORF">SAMN05421539_10523</name>
</gene>
<dbReference type="InterPro" id="IPR011650">
    <property type="entry name" value="Peptidase_M20_dimer"/>
</dbReference>
<dbReference type="Proteomes" id="UP000245839">
    <property type="component" value="Unassembled WGS sequence"/>
</dbReference>
<keyword evidence="7" id="KW-1185">Reference proteome</keyword>
<reference evidence="6 8" key="1">
    <citation type="submission" date="2016-10" db="EMBL/GenBank/DDBJ databases">
        <authorList>
            <person name="Cai Z."/>
        </authorList>
    </citation>
    <scope>NUCLEOTIDE SEQUENCE [LARGE SCALE GENOMIC DNA]</scope>
    <source>
        <strain evidence="6 8">DSM 25227</strain>
    </source>
</reference>
<dbReference type="GO" id="GO:0008233">
    <property type="term" value="F:peptidase activity"/>
    <property type="evidence" value="ECO:0007669"/>
    <property type="project" value="UniProtKB-KW"/>
</dbReference>
<evidence type="ECO:0000256" key="1">
    <source>
        <dbReference type="ARBA" id="ARBA00022670"/>
    </source>
</evidence>
<feature type="domain" description="Peptidase M20 dimerisation" evidence="4">
    <location>
        <begin position="2"/>
        <end position="132"/>
    </location>
</feature>
<organism evidence="6 8">
    <name type="scientific">Jannaschia seohaensis</name>
    <dbReference type="NCBI Taxonomy" id="475081"/>
    <lineage>
        <taxon>Bacteria</taxon>
        <taxon>Pseudomonadati</taxon>
        <taxon>Pseudomonadota</taxon>
        <taxon>Alphaproteobacteria</taxon>
        <taxon>Rhodobacterales</taxon>
        <taxon>Roseobacteraceae</taxon>
        <taxon>Jannaschia</taxon>
    </lineage>
</organism>
<reference evidence="5 7" key="2">
    <citation type="submission" date="2018-03" db="EMBL/GenBank/DDBJ databases">
        <title>Genomic Encyclopedia of Archaeal and Bacterial Type Strains, Phase II (KMG-II): from individual species to whole genera.</title>
        <authorList>
            <person name="Goeker M."/>
        </authorList>
    </citation>
    <scope>NUCLEOTIDE SEQUENCE [LARGE SCALE GENOMIC DNA]</scope>
    <source>
        <strain evidence="5 7">DSM 25227</strain>
    </source>
</reference>
<evidence type="ECO:0000256" key="3">
    <source>
        <dbReference type="ARBA" id="ARBA00022801"/>
    </source>
</evidence>
<dbReference type="Pfam" id="PF07687">
    <property type="entry name" value="M20_dimer"/>
    <property type="match status" value="1"/>
</dbReference>
<dbReference type="Gene3D" id="3.30.70.360">
    <property type="match status" value="1"/>
</dbReference>
<evidence type="ECO:0000313" key="8">
    <source>
        <dbReference type="Proteomes" id="UP000251571"/>
    </source>
</evidence>
<evidence type="ECO:0000259" key="4">
    <source>
        <dbReference type="Pfam" id="PF07687"/>
    </source>
</evidence>
<dbReference type="InterPro" id="IPR051458">
    <property type="entry name" value="Cyt/Met_Dipeptidase"/>
</dbReference>
<evidence type="ECO:0000256" key="2">
    <source>
        <dbReference type="ARBA" id="ARBA00022723"/>
    </source>
</evidence>
<proteinExistence type="predicted"/>
<evidence type="ECO:0000313" key="7">
    <source>
        <dbReference type="Proteomes" id="UP000245839"/>
    </source>
</evidence>
<sequence>MNPARVLTRILGRLHDETGRVTVPGFYDGVGMPPEEVLENWRGLGFRSEAFLGDVGLSIPAGEAAYSALEQLWARPTAEINGIEAGYTGAGFKTVLPSVARAKVSFRLVAGQDPHRLRTAFRDWVIAQLPADCRATFAPHGADPAAAMRLDHPAFEAARAVLTEE</sequence>
<dbReference type="Gene3D" id="3.40.630.10">
    <property type="entry name" value="Zn peptidases"/>
    <property type="match status" value="1"/>
</dbReference>
<evidence type="ECO:0000313" key="5">
    <source>
        <dbReference type="EMBL" id="PWJ18036.1"/>
    </source>
</evidence>
<dbReference type="PANTHER" id="PTHR43270">
    <property type="entry name" value="BETA-ALA-HIS DIPEPTIDASE"/>
    <property type="match status" value="1"/>
</dbReference>
<name>A0A2Y9AWU5_9RHOB</name>